<organism evidence="2 3">
    <name type="scientific">Streptomyces bambusae</name>
    <dbReference type="NCBI Taxonomy" id="1550616"/>
    <lineage>
        <taxon>Bacteria</taxon>
        <taxon>Bacillati</taxon>
        <taxon>Actinomycetota</taxon>
        <taxon>Actinomycetes</taxon>
        <taxon>Kitasatosporales</taxon>
        <taxon>Streptomycetaceae</taxon>
        <taxon>Streptomyces</taxon>
    </lineage>
</organism>
<dbReference type="Proteomes" id="UP000812013">
    <property type="component" value="Unassembled WGS sequence"/>
</dbReference>
<feature type="region of interest" description="Disordered" evidence="1">
    <location>
        <begin position="315"/>
        <end position="346"/>
    </location>
</feature>
<protein>
    <submittedName>
        <fullName evidence="2">Uncharacterized protein</fullName>
    </submittedName>
</protein>
<proteinExistence type="predicted"/>
<accession>A0ABS6Z3I7</accession>
<sequence>MDRRVGAVRRAEEESAGGEFVGVLLEQRFGGVRGALADREQARQADRPAVCVPDQVEGGDVVGGPALGHPVCPPRVEAAGEGPLAHQPTDVVGIPCSRGTELRGALRRREQFLPQQRIAGQEDSLFDQFGALNRILGVLQQRDPVSGGPGAGGLVVARLPPPVGEFDHVAVRLVERQPQPPTGDDAQVRERREEFGPTGQQLLVGFPDSGEQPEDMMPASAGEFPGEPFDDLGGEVVRHRPGRGCRSPGPQRPVHGLREQRQAACQAYGELASLDALVPLPGSGSGSDHEVVVGQGRDRHGDGVRGPLVQAAVERAAAHHQQPSGGAQRLAHGLSSAGPVRAVEHQ</sequence>
<reference evidence="2 3" key="1">
    <citation type="submission" date="2019-12" db="EMBL/GenBank/DDBJ databases">
        <title>Genome sequence of Streptomyces bambusae.</title>
        <authorList>
            <person name="Bansal K."/>
            <person name="Choksket S."/>
            <person name="Korpole S."/>
            <person name="Patil P.B."/>
        </authorList>
    </citation>
    <scope>NUCLEOTIDE SEQUENCE [LARGE SCALE GENOMIC DNA]</scope>
    <source>
        <strain evidence="2 3">SK60</strain>
    </source>
</reference>
<dbReference type="EMBL" id="WTFF01000034">
    <property type="protein sequence ID" value="MBW5481803.1"/>
    <property type="molecule type" value="Genomic_DNA"/>
</dbReference>
<gene>
    <name evidence="2" type="ORF">GPJ59_07870</name>
</gene>
<evidence type="ECO:0000313" key="2">
    <source>
        <dbReference type="EMBL" id="MBW5481803.1"/>
    </source>
</evidence>
<comment type="caution">
    <text evidence="2">The sequence shown here is derived from an EMBL/GenBank/DDBJ whole genome shotgun (WGS) entry which is preliminary data.</text>
</comment>
<keyword evidence="3" id="KW-1185">Reference proteome</keyword>
<evidence type="ECO:0000256" key="1">
    <source>
        <dbReference type="SAM" id="MobiDB-lite"/>
    </source>
</evidence>
<name>A0ABS6Z3I7_9ACTN</name>
<evidence type="ECO:0000313" key="3">
    <source>
        <dbReference type="Proteomes" id="UP000812013"/>
    </source>
</evidence>